<reference evidence="1" key="7">
    <citation type="journal article" date="2005" name="Science">
        <title>The Transcriptional Landscape of the Mammalian Genome.</title>
        <authorList>
            <consortium name="The FANTOM Consortium"/>
            <consortium name="Riken Genome Exploration Research Group and Genome Science Group (Genome Network Project Core Group)"/>
        </authorList>
    </citation>
    <scope>NUCLEOTIDE SEQUENCE</scope>
    <source>
        <strain evidence="1">C57BL/6J</strain>
        <tissue evidence="1">Spleen</tissue>
    </source>
</reference>
<name>Q3UP56_MOUSE</name>
<accession>Q3UP56</accession>
<evidence type="ECO:0000313" key="2">
    <source>
        <dbReference type="MGI" id="MGI:3641755"/>
    </source>
</evidence>
<reference evidence="1" key="8">
    <citation type="journal article" date="2005" name="Science">
        <title>Antisense Transcription in the Mammalian Transcriptome.</title>
        <authorList>
            <consortium name="RIKEN Genome Exploration Research Group and Genome Science Group (Genome Network Project Core Group) and the FANTOM Consortium"/>
        </authorList>
    </citation>
    <scope>NUCLEOTIDE SEQUENCE</scope>
    <source>
        <strain evidence="1">C57BL/6J</strain>
        <tissue evidence="1">Spleen</tissue>
    </source>
</reference>
<reference evidence="1" key="5">
    <citation type="journal article" date="2002" name="Nature">
        <title>Analysis of the mouse transcriptome based on functional annotation of 60,770 full-length cDNAs.</title>
        <authorList>
            <consortium name="The FANTOM Consortium and the RIKEN Genome Exploration Research Group Phase I and II Team"/>
        </authorList>
    </citation>
    <scope>NUCLEOTIDE SEQUENCE</scope>
    <source>
        <strain evidence="1">C57BL/6J</strain>
        <tissue evidence="1">Spleen</tissue>
    </source>
</reference>
<reference evidence="1" key="3">
    <citation type="journal article" date="2000" name="Genome Res.">
        <title>RIKEN integrated sequence analysis (RISA) system--384-format sequencing pipeline with 384 multicapillary sequencer.</title>
        <authorList>
            <person name="Shibata K."/>
            <person name="Itoh M."/>
            <person name="Aizawa K."/>
            <person name="Nagaoka S."/>
            <person name="Sasaki N."/>
            <person name="Carninci P."/>
            <person name="Konno H."/>
            <person name="Akiyama J."/>
            <person name="Nishi K."/>
            <person name="Kitsunai T."/>
            <person name="Tashiro H."/>
            <person name="Itoh M."/>
            <person name="Sumi N."/>
            <person name="Ishii Y."/>
            <person name="Nakamura S."/>
            <person name="Hazama M."/>
            <person name="Nishine T."/>
            <person name="Harada A."/>
            <person name="Yamamoto R."/>
            <person name="Matsumoto H."/>
            <person name="Sakaguchi S."/>
            <person name="Ikegami T."/>
            <person name="Kashiwagi K."/>
            <person name="Fujiwake S."/>
            <person name="Inoue K."/>
            <person name="Togawa Y."/>
            <person name="Izawa M."/>
            <person name="Ohara E."/>
            <person name="Watahiki M."/>
            <person name="Yoneda Y."/>
            <person name="Ishikawa T."/>
            <person name="Ozawa K."/>
            <person name="Tanaka T."/>
            <person name="Matsuura S."/>
            <person name="Kawai J."/>
            <person name="Okazaki Y."/>
            <person name="Muramatsu M."/>
            <person name="Inoue Y."/>
            <person name="Kira A."/>
            <person name="Hayashizaki Y."/>
        </authorList>
    </citation>
    <scope>NUCLEOTIDE SEQUENCE</scope>
    <source>
        <strain evidence="1">C57BL/6J</strain>
        <tissue evidence="1">Spleen</tissue>
    </source>
</reference>
<organism evidence="1">
    <name type="scientific">Mus musculus</name>
    <name type="common">Mouse</name>
    <dbReference type="NCBI Taxonomy" id="10090"/>
    <lineage>
        <taxon>Eukaryota</taxon>
        <taxon>Metazoa</taxon>
        <taxon>Chordata</taxon>
        <taxon>Craniata</taxon>
        <taxon>Vertebrata</taxon>
        <taxon>Euteleostomi</taxon>
        <taxon>Mammalia</taxon>
        <taxon>Eutheria</taxon>
        <taxon>Euarchontoglires</taxon>
        <taxon>Glires</taxon>
        <taxon>Rodentia</taxon>
        <taxon>Myomorpha</taxon>
        <taxon>Muroidea</taxon>
        <taxon>Muridae</taxon>
        <taxon>Murinae</taxon>
        <taxon>Mus</taxon>
        <taxon>Mus</taxon>
    </lineage>
</organism>
<reference evidence="1" key="4">
    <citation type="journal article" date="2001" name="Nature">
        <title>Functional annotation of a full-length mouse cDNA collection.</title>
        <authorList>
            <consortium name="The RIKEN Genome Exploration Research Group Phase II Team and the FANTOM Consortium"/>
        </authorList>
    </citation>
    <scope>NUCLEOTIDE SEQUENCE</scope>
    <source>
        <strain evidence="1">C57BL/6J</strain>
        <tissue evidence="1">Spleen</tissue>
    </source>
</reference>
<reference evidence="1" key="6">
    <citation type="submission" date="2004-03" db="EMBL/GenBank/DDBJ databases">
        <authorList>
            <person name="Arakawa T."/>
            <person name="Carninci P."/>
            <person name="Fukuda S."/>
            <person name="Hashizume W."/>
            <person name="Hayashida K."/>
            <person name="Hori F."/>
            <person name="Iida J."/>
            <person name="Imamura K."/>
            <person name="Imotani K."/>
            <person name="Itoh M."/>
            <person name="Kanagawa S."/>
            <person name="Kawai J."/>
            <person name="Kojima M."/>
            <person name="Konno H."/>
            <person name="Murata M."/>
            <person name="Nakamura M."/>
            <person name="Ninomiya N."/>
            <person name="Nishiyori H."/>
            <person name="Nomura K."/>
            <person name="Ohno M."/>
            <person name="Sakazume N."/>
            <person name="Sano H."/>
            <person name="Sasaki D."/>
            <person name="Shibata K."/>
            <person name="Shiraki T."/>
            <person name="Tagami M."/>
            <person name="Tagami Y."/>
            <person name="Waki K."/>
            <person name="Watahiki A."/>
            <person name="Muramatsu M."/>
            <person name="Hayashizaki Y."/>
        </authorList>
    </citation>
    <scope>NUCLEOTIDE SEQUENCE</scope>
    <source>
        <strain evidence="1">C57BL/6J</strain>
        <tissue evidence="1">Spleen</tissue>
    </source>
</reference>
<reference evidence="1" key="1">
    <citation type="journal article" date="1999" name="Methods Enzymol.">
        <title>High-efficiency full-length cDNA cloning.</title>
        <authorList>
            <person name="Carninci P."/>
            <person name="Hayashizaki Y."/>
        </authorList>
    </citation>
    <scope>NUCLEOTIDE SEQUENCE</scope>
    <source>
        <strain evidence="1">C57BL/6J</strain>
        <tissue evidence="1">Spleen</tissue>
    </source>
</reference>
<dbReference type="AlphaFoldDB" id="Q3UP56"/>
<gene>
    <name evidence="2" type="primary">Gm10804</name>
</gene>
<sequence>MSEPMSSHQYRLQSFGPAWDLYFLGLWNHNVLTSKPVLAGLQPGQQTCFHWRAWVHSSSSDLTKDHPDLILLTAPCYV</sequence>
<reference evidence="1" key="2">
    <citation type="journal article" date="2000" name="Genome Res.">
        <title>Normalization and subtraction of cap-trapper-selected cDNAs to prepare full-length cDNA libraries for rapid discovery of new genes.</title>
        <authorList>
            <person name="Carninci P."/>
            <person name="Shibata Y."/>
            <person name="Hayatsu N."/>
            <person name="Sugahara Y."/>
            <person name="Shibata K."/>
            <person name="Itoh M."/>
            <person name="Konno H."/>
            <person name="Okazaki Y."/>
            <person name="Muramatsu M."/>
            <person name="Hayashizaki Y."/>
        </authorList>
    </citation>
    <scope>NUCLEOTIDE SEQUENCE</scope>
    <source>
        <strain evidence="1">C57BL/6J</strain>
        <tissue evidence="1">Spleen</tissue>
    </source>
</reference>
<evidence type="ECO:0000313" key="1">
    <source>
        <dbReference type="EMBL" id="BAE25541.1"/>
    </source>
</evidence>
<dbReference type="MGI" id="MGI:3641755">
    <property type="gene designation" value="Gm10804"/>
</dbReference>
<dbReference type="AGR" id="MGI:3641755"/>
<proteinExistence type="evidence at transcript level"/>
<dbReference type="EMBL" id="AK143789">
    <property type="protein sequence ID" value="BAE25541.1"/>
    <property type="molecule type" value="mRNA"/>
</dbReference>
<protein>
    <submittedName>
        <fullName evidence="1">Uncharacterized protein</fullName>
    </submittedName>
</protein>